<reference evidence="2" key="1">
    <citation type="journal article" date="2022" name="bioRxiv">
        <title>Sequencing and chromosome-scale assembly of the giantPleurodeles waltlgenome.</title>
        <authorList>
            <person name="Brown T."/>
            <person name="Elewa A."/>
            <person name="Iarovenko S."/>
            <person name="Subramanian E."/>
            <person name="Araus A.J."/>
            <person name="Petzold A."/>
            <person name="Susuki M."/>
            <person name="Suzuki K.-i.T."/>
            <person name="Hayashi T."/>
            <person name="Toyoda A."/>
            <person name="Oliveira C."/>
            <person name="Osipova E."/>
            <person name="Leigh N.D."/>
            <person name="Simon A."/>
            <person name="Yun M.H."/>
        </authorList>
    </citation>
    <scope>NUCLEOTIDE SEQUENCE</scope>
    <source>
        <strain evidence="2">20211129_DDA</strain>
        <tissue evidence="2">Liver</tissue>
    </source>
</reference>
<organism evidence="2 3">
    <name type="scientific">Pleurodeles waltl</name>
    <name type="common">Iberian ribbed newt</name>
    <dbReference type="NCBI Taxonomy" id="8319"/>
    <lineage>
        <taxon>Eukaryota</taxon>
        <taxon>Metazoa</taxon>
        <taxon>Chordata</taxon>
        <taxon>Craniata</taxon>
        <taxon>Vertebrata</taxon>
        <taxon>Euteleostomi</taxon>
        <taxon>Amphibia</taxon>
        <taxon>Batrachia</taxon>
        <taxon>Caudata</taxon>
        <taxon>Salamandroidea</taxon>
        <taxon>Salamandridae</taxon>
        <taxon>Pleurodelinae</taxon>
        <taxon>Pleurodeles</taxon>
    </lineage>
</organism>
<dbReference type="Proteomes" id="UP001066276">
    <property type="component" value="Chromosome 7"/>
</dbReference>
<feature type="region of interest" description="Disordered" evidence="1">
    <location>
        <begin position="88"/>
        <end position="123"/>
    </location>
</feature>
<evidence type="ECO:0000313" key="3">
    <source>
        <dbReference type="Proteomes" id="UP001066276"/>
    </source>
</evidence>
<comment type="caution">
    <text evidence="2">The sequence shown here is derived from an EMBL/GenBank/DDBJ whole genome shotgun (WGS) entry which is preliminary data.</text>
</comment>
<proteinExistence type="predicted"/>
<name>A0AAV7PW06_PLEWA</name>
<evidence type="ECO:0000256" key="1">
    <source>
        <dbReference type="SAM" id="MobiDB-lite"/>
    </source>
</evidence>
<feature type="region of interest" description="Disordered" evidence="1">
    <location>
        <begin position="1"/>
        <end position="62"/>
    </location>
</feature>
<keyword evidence="3" id="KW-1185">Reference proteome</keyword>
<evidence type="ECO:0000313" key="2">
    <source>
        <dbReference type="EMBL" id="KAJ1132271.1"/>
    </source>
</evidence>
<gene>
    <name evidence="2" type="ORF">NDU88_010597</name>
</gene>
<protein>
    <submittedName>
        <fullName evidence="2">Uncharacterized protein</fullName>
    </submittedName>
</protein>
<feature type="compositionally biased region" description="Polar residues" evidence="1">
    <location>
        <begin position="102"/>
        <end position="114"/>
    </location>
</feature>
<dbReference type="EMBL" id="JANPWB010000011">
    <property type="protein sequence ID" value="KAJ1132271.1"/>
    <property type="molecule type" value="Genomic_DNA"/>
</dbReference>
<sequence>MRETAGAGGQSPQSEDPRASQDGGTCRAPVKKPAAVQADPIPVGKLQRAPERGDCPQTEEQVCPAPCSSVGAKDGVHLNIRCVSLLTDTRGDRGQGGTHRQSSQGGITEAVSRTTGEHPDLHP</sequence>
<accession>A0AAV7PW06</accession>
<dbReference type="AlphaFoldDB" id="A0AAV7PW06"/>